<feature type="region of interest" description="Disordered" evidence="1">
    <location>
        <begin position="20"/>
        <end position="74"/>
    </location>
</feature>
<organism evidence="2 3">
    <name type="scientific">Periplaneta americana</name>
    <name type="common">American cockroach</name>
    <name type="synonym">Blatta americana</name>
    <dbReference type="NCBI Taxonomy" id="6978"/>
    <lineage>
        <taxon>Eukaryota</taxon>
        <taxon>Metazoa</taxon>
        <taxon>Ecdysozoa</taxon>
        <taxon>Arthropoda</taxon>
        <taxon>Hexapoda</taxon>
        <taxon>Insecta</taxon>
        <taxon>Pterygota</taxon>
        <taxon>Neoptera</taxon>
        <taxon>Polyneoptera</taxon>
        <taxon>Dictyoptera</taxon>
        <taxon>Blattodea</taxon>
        <taxon>Blattoidea</taxon>
        <taxon>Blattidae</taxon>
        <taxon>Blattinae</taxon>
        <taxon>Periplaneta</taxon>
    </lineage>
</organism>
<evidence type="ECO:0000313" key="2">
    <source>
        <dbReference type="EMBL" id="KAJ4438794.1"/>
    </source>
</evidence>
<sequence>MSPGSNTESYSAFAHIRLRENPGKNLNQHCKPPTPNRSGEAMLQDLETEDGPRNSHYGQEITRKTEKKMDRPLQ</sequence>
<name>A0ABQ8SX36_PERAM</name>
<comment type="caution">
    <text evidence="2">The sequence shown here is derived from an EMBL/GenBank/DDBJ whole genome shotgun (WGS) entry which is preliminary data.</text>
</comment>
<dbReference type="Proteomes" id="UP001148838">
    <property type="component" value="Unassembled WGS sequence"/>
</dbReference>
<keyword evidence="3" id="KW-1185">Reference proteome</keyword>
<protein>
    <submittedName>
        <fullName evidence="2">Uncharacterized protein</fullName>
    </submittedName>
</protein>
<gene>
    <name evidence="2" type="ORF">ANN_14745</name>
</gene>
<proteinExistence type="predicted"/>
<feature type="compositionally biased region" description="Basic and acidic residues" evidence="1">
    <location>
        <begin position="61"/>
        <end position="74"/>
    </location>
</feature>
<accession>A0ABQ8SX36</accession>
<evidence type="ECO:0000256" key="1">
    <source>
        <dbReference type="SAM" id="MobiDB-lite"/>
    </source>
</evidence>
<evidence type="ECO:0000313" key="3">
    <source>
        <dbReference type="Proteomes" id="UP001148838"/>
    </source>
</evidence>
<reference evidence="2 3" key="1">
    <citation type="journal article" date="2022" name="Allergy">
        <title>Genome assembly and annotation of Periplaneta americana reveal a comprehensive cockroach allergen profile.</title>
        <authorList>
            <person name="Wang L."/>
            <person name="Xiong Q."/>
            <person name="Saelim N."/>
            <person name="Wang L."/>
            <person name="Nong W."/>
            <person name="Wan A.T."/>
            <person name="Shi M."/>
            <person name="Liu X."/>
            <person name="Cao Q."/>
            <person name="Hui J.H.L."/>
            <person name="Sookrung N."/>
            <person name="Leung T.F."/>
            <person name="Tungtrongchitr A."/>
            <person name="Tsui S.K.W."/>
        </authorList>
    </citation>
    <scope>NUCLEOTIDE SEQUENCE [LARGE SCALE GENOMIC DNA]</scope>
    <source>
        <strain evidence="2">PWHHKU_190912</strain>
    </source>
</reference>
<dbReference type="EMBL" id="JAJSOF020000019">
    <property type="protein sequence ID" value="KAJ4438794.1"/>
    <property type="molecule type" value="Genomic_DNA"/>
</dbReference>